<proteinExistence type="predicted"/>
<protein>
    <submittedName>
        <fullName evidence="2">Uncharacterized protein</fullName>
    </submittedName>
</protein>
<sequence length="86" mass="8974">MTGAKDCHHAMPSEPQAKSGAKSGAQAADCALDAAMDEAIAACGGDLRATIRALIVANDYLETEVTELMKAVSRAYARGRFHSYSG</sequence>
<accession>M4Z7Q5</accession>
<gene>
    <name evidence="2" type="ORF">S58_31220</name>
</gene>
<dbReference type="AlphaFoldDB" id="M4Z7Q5"/>
<dbReference type="OrthoDB" id="8101345at2"/>
<keyword evidence="3" id="KW-1185">Reference proteome</keyword>
<feature type="compositionally biased region" description="Basic and acidic residues" evidence="1">
    <location>
        <begin position="1"/>
        <end position="11"/>
    </location>
</feature>
<dbReference type="PATRIC" id="fig|1245469.3.peg.3195"/>
<evidence type="ECO:0000313" key="3">
    <source>
        <dbReference type="Proteomes" id="UP000011841"/>
    </source>
</evidence>
<dbReference type="eggNOG" id="ENOG5033IGF">
    <property type="taxonomic scope" value="Bacteria"/>
</dbReference>
<dbReference type="Proteomes" id="UP000011841">
    <property type="component" value="Chromosome"/>
</dbReference>
<dbReference type="STRING" id="1245469.S58_31220"/>
<dbReference type="KEGG" id="aol:S58_31220"/>
<name>M4Z7Q5_9BRAD</name>
<feature type="region of interest" description="Disordered" evidence="1">
    <location>
        <begin position="1"/>
        <end position="22"/>
    </location>
</feature>
<dbReference type="HOGENOM" id="CLU_187698_1_0_5"/>
<dbReference type="EMBL" id="AP012603">
    <property type="protein sequence ID" value="BAM89121.1"/>
    <property type="molecule type" value="Genomic_DNA"/>
</dbReference>
<evidence type="ECO:0000256" key="1">
    <source>
        <dbReference type="SAM" id="MobiDB-lite"/>
    </source>
</evidence>
<evidence type="ECO:0000313" key="2">
    <source>
        <dbReference type="EMBL" id="BAM89121.1"/>
    </source>
</evidence>
<reference evidence="2 3" key="1">
    <citation type="journal article" date="2013" name="Appl. Environ. Microbiol.">
        <title>Genome analysis suggests that the soil oligotrophic bacterium Agromonas oligotrophica (Bradyrhizobium oligotrophicum) is a nitrogen-fixing symbiont of Aeschynomene indica.</title>
        <authorList>
            <person name="Okubo T."/>
            <person name="Fukushima S."/>
            <person name="Itakura M."/>
            <person name="Oshima K."/>
            <person name="Longtonglang A."/>
            <person name="Teaumroong N."/>
            <person name="Mitsui H."/>
            <person name="Hattori M."/>
            <person name="Hattori R."/>
            <person name="Hattori T."/>
            <person name="Minamisawa K."/>
        </authorList>
    </citation>
    <scope>NUCLEOTIDE SEQUENCE [LARGE SCALE GENOMIC DNA]</scope>
    <source>
        <strain evidence="2 3">S58</strain>
    </source>
</reference>
<organism evidence="2 3">
    <name type="scientific">Bradyrhizobium oligotrophicum S58</name>
    <dbReference type="NCBI Taxonomy" id="1245469"/>
    <lineage>
        <taxon>Bacteria</taxon>
        <taxon>Pseudomonadati</taxon>
        <taxon>Pseudomonadota</taxon>
        <taxon>Alphaproteobacteria</taxon>
        <taxon>Hyphomicrobiales</taxon>
        <taxon>Nitrobacteraceae</taxon>
        <taxon>Bradyrhizobium</taxon>
    </lineage>
</organism>